<dbReference type="AlphaFoldDB" id="A0A3M2M2X0"/>
<feature type="transmembrane region" description="Helical" evidence="6">
    <location>
        <begin position="119"/>
        <end position="137"/>
    </location>
</feature>
<dbReference type="PANTHER" id="PTHR23513:SF11">
    <property type="entry name" value="STAPHYLOFERRIN A TRANSPORTER"/>
    <property type="match status" value="1"/>
</dbReference>
<evidence type="ECO:0000256" key="2">
    <source>
        <dbReference type="ARBA" id="ARBA00022475"/>
    </source>
</evidence>
<sequence>MLRDRRVPHRPSRQGRTVTAFRLLSNPAVAPLLAARLLSSAGLGFGQVALVWGMKANGYGASAISLVAACKALPALLILAGGVLGDRFKRHHVLAAAELTASATWLAIGVCLLDGRTPTAVLCVLALLSGTAFFVFLPTVRGIVADLLPGAERHAGNALVGQTEAVGALVGLAAAGAVVGSFGAASAAVLKAVLCLVSAALLLRLKVPLRRTKAPGPISELAAGWKHFAAHPWMWATALQFTAAVIATATLTDVIGPLFMSEHGRSARTWGIIGACEAFGALAGAVLAVRWKPRRPVTVGIVLLTFAGAPLLAVGITTPSPVIAATMVASGVAKAVFLVLWLTQLQKTLPVEMLARVNSWSIVPAYALAPIALLLVGPLTEADGPGHAALAIATTTLLATIAALLVLLLGARAANRREEDATELLTAS</sequence>
<dbReference type="GO" id="GO:0005886">
    <property type="term" value="C:plasma membrane"/>
    <property type="evidence" value="ECO:0007669"/>
    <property type="project" value="UniProtKB-SubCell"/>
</dbReference>
<gene>
    <name evidence="7" type="ORF">EBO15_14480</name>
</gene>
<dbReference type="Gene3D" id="1.20.1250.20">
    <property type="entry name" value="MFS general substrate transporter like domains"/>
    <property type="match status" value="1"/>
</dbReference>
<dbReference type="PANTHER" id="PTHR23513">
    <property type="entry name" value="INTEGRAL MEMBRANE EFFLUX PROTEIN-RELATED"/>
    <property type="match status" value="1"/>
</dbReference>
<feature type="transmembrane region" description="Helical" evidence="6">
    <location>
        <begin position="388"/>
        <end position="409"/>
    </location>
</feature>
<reference evidence="7 8" key="1">
    <citation type="submission" date="2018-10" db="EMBL/GenBank/DDBJ databases">
        <title>Isolation from soil.</title>
        <authorList>
            <person name="Hu J."/>
        </authorList>
    </citation>
    <scope>NUCLEOTIDE SEQUENCE [LARGE SCALE GENOMIC DNA]</scope>
    <source>
        <strain evidence="7 8">NEAU-Ht49</strain>
    </source>
</reference>
<keyword evidence="2" id="KW-1003">Cell membrane</keyword>
<evidence type="ECO:0000313" key="7">
    <source>
        <dbReference type="EMBL" id="RMI43906.1"/>
    </source>
</evidence>
<feature type="transmembrane region" description="Helical" evidence="6">
    <location>
        <begin position="296"/>
        <end position="316"/>
    </location>
</feature>
<comment type="subcellular location">
    <subcellularLocation>
        <location evidence="1">Cell membrane</location>
        <topology evidence="1">Multi-pass membrane protein</topology>
    </subcellularLocation>
</comment>
<keyword evidence="4 6" id="KW-1133">Transmembrane helix</keyword>
<evidence type="ECO:0000256" key="3">
    <source>
        <dbReference type="ARBA" id="ARBA00022692"/>
    </source>
</evidence>
<evidence type="ECO:0000256" key="4">
    <source>
        <dbReference type="ARBA" id="ARBA00022989"/>
    </source>
</evidence>
<dbReference type="Proteomes" id="UP000282674">
    <property type="component" value="Unassembled WGS sequence"/>
</dbReference>
<feature type="transmembrane region" description="Helical" evidence="6">
    <location>
        <begin position="184"/>
        <end position="203"/>
    </location>
</feature>
<feature type="transmembrane region" description="Helical" evidence="6">
    <location>
        <begin position="267"/>
        <end position="289"/>
    </location>
</feature>
<feature type="transmembrane region" description="Helical" evidence="6">
    <location>
        <begin position="233"/>
        <end position="255"/>
    </location>
</feature>
<protein>
    <submittedName>
        <fullName evidence="7">MFS transporter</fullName>
    </submittedName>
</protein>
<proteinExistence type="predicted"/>
<organism evidence="7 8">
    <name type="scientific">Actinomadura harenae</name>
    <dbReference type="NCBI Taxonomy" id="2483351"/>
    <lineage>
        <taxon>Bacteria</taxon>
        <taxon>Bacillati</taxon>
        <taxon>Actinomycetota</taxon>
        <taxon>Actinomycetes</taxon>
        <taxon>Streptosporangiales</taxon>
        <taxon>Thermomonosporaceae</taxon>
        <taxon>Actinomadura</taxon>
    </lineage>
</organism>
<dbReference type="InterPro" id="IPR011701">
    <property type="entry name" value="MFS"/>
</dbReference>
<dbReference type="SUPFAM" id="SSF103473">
    <property type="entry name" value="MFS general substrate transporter"/>
    <property type="match status" value="1"/>
</dbReference>
<feature type="transmembrane region" description="Helical" evidence="6">
    <location>
        <begin position="322"/>
        <end position="342"/>
    </location>
</feature>
<feature type="transmembrane region" description="Helical" evidence="6">
    <location>
        <begin position="59"/>
        <end position="81"/>
    </location>
</feature>
<evidence type="ECO:0000256" key="6">
    <source>
        <dbReference type="SAM" id="Phobius"/>
    </source>
</evidence>
<comment type="caution">
    <text evidence="7">The sequence shown here is derived from an EMBL/GenBank/DDBJ whole genome shotgun (WGS) entry which is preliminary data.</text>
</comment>
<evidence type="ECO:0000313" key="8">
    <source>
        <dbReference type="Proteomes" id="UP000282674"/>
    </source>
</evidence>
<evidence type="ECO:0000256" key="1">
    <source>
        <dbReference type="ARBA" id="ARBA00004651"/>
    </source>
</evidence>
<name>A0A3M2M2X0_9ACTN</name>
<dbReference type="EMBL" id="RFFG01000022">
    <property type="protein sequence ID" value="RMI43906.1"/>
    <property type="molecule type" value="Genomic_DNA"/>
</dbReference>
<keyword evidence="8" id="KW-1185">Reference proteome</keyword>
<keyword evidence="5 6" id="KW-0472">Membrane</keyword>
<evidence type="ECO:0000256" key="5">
    <source>
        <dbReference type="ARBA" id="ARBA00023136"/>
    </source>
</evidence>
<feature type="transmembrane region" description="Helical" evidence="6">
    <location>
        <begin position="354"/>
        <end position="376"/>
    </location>
</feature>
<dbReference type="Pfam" id="PF07690">
    <property type="entry name" value="MFS_1"/>
    <property type="match status" value="1"/>
</dbReference>
<accession>A0A3M2M2X0</accession>
<dbReference type="GO" id="GO:0022857">
    <property type="term" value="F:transmembrane transporter activity"/>
    <property type="evidence" value="ECO:0007669"/>
    <property type="project" value="InterPro"/>
</dbReference>
<feature type="transmembrane region" description="Helical" evidence="6">
    <location>
        <begin position="93"/>
        <end position="113"/>
    </location>
</feature>
<keyword evidence="3 6" id="KW-0812">Transmembrane</keyword>
<dbReference type="CDD" id="cd06173">
    <property type="entry name" value="MFS_MefA_like"/>
    <property type="match status" value="1"/>
</dbReference>
<dbReference type="InterPro" id="IPR036259">
    <property type="entry name" value="MFS_trans_sf"/>
</dbReference>